<dbReference type="EMBL" id="CP019962">
    <property type="protein sequence ID" value="ARD65057.1"/>
    <property type="molecule type" value="Genomic_DNA"/>
</dbReference>
<feature type="compositionally biased region" description="Basic and acidic residues" evidence="1">
    <location>
        <begin position="1"/>
        <end position="12"/>
    </location>
</feature>
<name>A0AAC9QSW3_EUBLI</name>
<organism evidence="2 3">
    <name type="scientific">Eubacterium limosum</name>
    <dbReference type="NCBI Taxonomy" id="1736"/>
    <lineage>
        <taxon>Bacteria</taxon>
        <taxon>Bacillati</taxon>
        <taxon>Bacillota</taxon>
        <taxon>Clostridia</taxon>
        <taxon>Eubacteriales</taxon>
        <taxon>Eubacteriaceae</taxon>
        <taxon>Eubacterium</taxon>
    </lineage>
</organism>
<feature type="compositionally biased region" description="Basic and acidic residues" evidence="1">
    <location>
        <begin position="48"/>
        <end position="59"/>
    </location>
</feature>
<dbReference type="KEGG" id="elim:B2M23_05650"/>
<proteinExistence type="predicted"/>
<evidence type="ECO:0000313" key="2">
    <source>
        <dbReference type="EMBL" id="ARD65057.1"/>
    </source>
</evidence>
<gene>
    <name evidence="2" type="ORF">B2M23_05650</name>
</gene>
<accession>A0AAC9QSW3</accession>
<evidence type="ECO:0000256" key="1">
    <source>
        <dbReference type="SAM" id="MobiDB-lite"/>
    </source>
</evidence>
<dbReference type="Proteomes" id="UP000192391">
    <property type="component" value="Chromosome"/>
</dbReference>
<evidence type="ECO:0000313" key="3">
    <source>
        <dbReference type="Proteomes" id="UP000192391"/>
    </source>
</evidence>
<feature type="region of interest" description="Disordered" evidence="1">
    <location>
        <begin position="1"/>
        <end position="59"/>
    </location>
</feature>
<dbReference type="AlphaFoldDB" id="A0AAC9QSW3"/>
<reference evidence="3" key="1">
    <citation type="journal article" date="2017" name="Sci. Rep.">
        <title>Determination of the Genome and Primary Transcriptome of Syngas Fermenting Eubacterium limosum ATCC 8486.</title>
        <authorList>
            <person name="Song Y."/>
            <person name="Shin J."/>
            <person name="Jeong Y."/>
            <person name="Jin S."/>
            <person name="Lee J.K."/>
            <person name="Kim D.R."/>
            <person name="Kim S.C."/>
            <person name="Cho S."/>
            <person name="Cho B.K."/>
        </authorList>
    </citation>
    <scope>NUCLEOTIDE SEQUENCE [LARGE SCALE GENOMIC DNA]</scope>
    <source>
        <strain evidence="3">ATCC 8486</strain>
    </source>
</reference>
<protein>
    <submittedName>
        <fullName evidence="2">Uncharacterized protein</fullName>
    </submittedName>
</protein>
<sequence length="59" mass="6582">MKSEPADERTSDNEANTDVEEAILYKEEEASENICKPSPISGRNWQRVKSEPAGERTSA</sequence>